<dbReference type="Pfam" id="PF01180">
    <property type="entry name" value="DHO_dh"/>
    <property type="match status" value="1"/>
</dbReference>
<dbReference type="CDD" id="cd04740">
    <property type="entry name" value="DHOD_1B_like"/>
    <property type="match status" value="1"/>
</dbReference>
<dbReference type="InterPro" id="IPR005720">
    <property type="entry name" value="Dihydroorotate_DH_cat"/>
</dbReference>
<evidence type="ECO:0000256" key="3">
    <source>
        <dbReference type="ARBA" id="ARBA00004725"/>
    </source>
</evidence>
<dbReference type="SUPFAM" id="SSF51395">
    <property type="entry name" value="FMN-linked oxidoreductases"/>
    <property type="match status" value="1"/>
</dbReference>
<keyword evidence="6" id="KW-0285">Flavoprotein</keyword>
<evidence type="ECO:0000256" key="1">
    <source>
        <dbReference type="ARBA" id="ARBA00001917"/>
    </source>
</evidence>
<sequence length="321" mass="33292">MVDSTAFDVSARIGSLVLPFPTVGLSGCYGSGAEFAPYVDLSRLGAVVLKSVTRRPRMGNPTPRIVHTPAGMLNAIGLQNPGIEWYLQHDVAKFAQTPCATIGSVAGFSVDDYAYVCERLAARSEIAAIELNISCPNVAHEGETFACDPDLTARVVRAARATTEKPLIAKLSPNVSDIATIARAAVDAGADALAVVNTVRGMAIDIHQRKPRLGNVTGGLSGAAIRPIALLAVYEVARAVSVPIIGQGGIETASDALEFLLAGASAVGIGTANFADPRAPITILDGILAYMAQQNVRTLRDIVGAANTGFANSNQIEGDEG</sequence>
<comment type="similarity">
    <text evidence="4">Belongs to the dihydroorotate dehydrogenase family. Type 1 subfamily.</text>
</comment>
<comment type="cofactor">
    <cofactor evidence="1">
        <name>FMN</name>
        <dbReference type="ChEBI" id="CHEBI:58210"/>
    </cofactor>
</comment>
<protein>
    <submittedName>
        <fullName evidence="11">Dihydroorotate dehydrogenase (Catalytic subunit)</fullName>
        <ecNumber evidence="11">1.3.3.1</ecNumber>
    </submittedName>
</protein>
<dbReference type="GO" id="GO:0004152">
    <property type="term" value="F:dihydroorotate dehydrogenase activity"/>
    <property type="evidence" value="ECO:0007669"/>
    <property type="project" value="InterPro"/>
</dbReference>
<dbReference type="Gene3D" id="3.20.20.70">
    <property type="entry name" value="Aldolase class I"/>
    <property type="match status" value="1"/>
</dbReference>
<reference evidence="11" key="1">
    <citation type="submission" date="2009-10" db="EMBL/GenBank/DDBJ databases">
        <title>Diversity of trophic interactions inside an arsenic-rich microbial ecosystem.</title>
        <authorList>
            <person name="Bertin P.N."/>
            <person name="Heinrich-Salmeron A."/>
            <person name="Pelletier E."/>
            <person name="Goulhen-Chollet F."/>
            <person name="Arsene-Ploetze F."/>
            <person name="Gallien S."/>
            <person name="Calteau A."/>
            <person name="Vallenet D."/>
            <person name="Casiot C."/>
            <person name="Chane-Woon-Ming B."/>
            <person name="Giloteaux L."/>
            <person name="Barakat M."/>
            <person name="Bonnefoy V."/>
            <person name="Bruneel O."/>
            <person name="Chandler M."/>
            <person name="Cleiss J."/>
            <person name="Duran R."/>
            <person name="Elbaz-Poulichet F."/>
            <person name="Fonknechten N."/>
            <person name="Lauga B."/>
            <person name="Mornico D."/>
            <person name="Ortet P."/>
            <person name="Schaeffer C."/>
            <person name="Siguier P."/>
            <person name="Alexander Thil Smith A."/>
            <person name="Van Dorsselaer A."/>
            <person name="Weissenbach J."/>
            <person name="Medigue C."/>
            <person name="Le Paslier D."/>
        </authorList>
    </citation>
    <scope>NUCLEOTIDE SEQUENCE</scope>
</reference>
<dbReference type="InterPro" id="IPR024920">
    <property type="entry name" value="Dihydroorotate_DH_1"/>
</dbReference>
<evidence type="ECO:0000256" key="6">
    <source>
        <dbReference type="ARBA" id="ARBA00022630"/>
    </source>
</evidence>
<dbReference type="InterPro" id="IPR049622">
    <property type="entry name" value="Dihydroorotate_DH_I"/>
</dbReference>
<dbReference type="HAMAP" id="MF_00224">
    <property type="entry name" value="DHO_dh_type1"/>
    <property type="match status" value="1"/>
</dbReference>
<evidence type="ECO:0000256" key="9">
    <source>
        <dbReference type="ARBA" id="ARBA00023002"/>
    </source>
</evidence>
<evidence type="ECO:0000256" key="4">
    <source>
        <dbReference type="ARBA" id="ARBA00008008"/>
    </source>
</evidence>
<dbReference type="InterPro" id="IPR012135">
    <property type="entry name" value="Dihydroorotate_DH_1_2"/>
</dbReference>
<dbReference type="NCBIfam" id="NF005574">
    <property type="entry name" value="PRK07259.1"/>
    <property type="match status" value="1"/>
</dbReference>
<dbReference type="InterPro" id="IPR050074">
    <property type="entry name" value="DHO_dehydrogenase"/>
</dbReference>
<comment type="pathway">
    <text evidence="3">Pyrimidine metabolism; UMP biosynthesis via de novo pathway.</text>
</comment>
<name>E6PFB6_9ZZZZ</name>
<dbReference type="GO" id="GO:0005737">
    <property type="term" value="C:cytoplasm"/>
    <property type="evidence" value="ECO:0007669"/>
    <property type="project" value="UniProtKB-SubCell"/>
</dbReference>
<keyword evidence="9 11" id="KW-0560">Oxidoreductase</keyword>
<dbReference type="NCBIfam" id="TIGR01037">
    <property type="entry name" value="pyrD_sub1_fam"/>
    <property type="match status" value="1"/>
</dbReference>
<dbReference type="PANTHER" id="PTHR48109:SF1">
    <property type="entry name" value="DIHYDROOROTATE DEHYDROGENASE (FUMARATE)"/>
    <property type="match status" value="1"/>
</dbReference>
<gene>
    <name evidence="11" type="primary">pyrD</name>
    <name evidence="11" type="ORF">CARN1_0327</name>
</gene>
<evidence type="ECO:0000256" key="7">
    <source>
        <dbReference type="ARBA" id="ARBA00022643"/>
    </source>
</evidence>
<keyword evidence="7" id="KW-0288">FMN</keyword>
<evidence type="ECO:0000259" key="10">
    <source>
        <dbReference type="Pfam" id="PF01180"/>
    </source>
</evidence>
<accession>E6PFB6</accession>
<evidence type="ECO:0000256" key="8">
    <source>
        <dbReference type="ARBA" id="ARBA00022975"/>
    </source>
</evidence>
<dbReference type="InterPro" id="IPR033888">
    <property type="entry name" value="DHOD_1B"/>
</dbReference>
<dbReference type="FunFam" id="3.20.20.70:FF:000027">
    <property type="entry name" value="Dihydropyrimidine dehydrogenase [NADP(+)]"/>
    <property type="match status" value="1"/>
</dbReference>
<dbReference type="EMBL" id="CABL01000005">
    <property type="protein sequence ID" value="CBH75152.1"/>
    <property type="molecule type" value="Genomic_DNA"/>
</dbReference>
<dbReference type="AlphaFoldDB" id="E6PFB6"/>
<dbReference type="EC" id="1.3.3.1" evidence="11"/>
<evidence type="ECO:0000256" key="2">
    <source>
        <dbReference type="ARBA" id="ARBA00004496"/>
    </source>
</evidence>
<evidence type="ECO:0000313" key="11">
    <source>
        <dbReference type="EMBL" id="CBH75152.1"/>
    </source>
</evidence>
<evidence type="ECO:0000256" key="5">
    <source>
        <dbReference type="ARBA" id="ARBA00022490"/>
    </source>
</evidence>
<dbReference type="PROSITE" id="PS00911">
    <property type="entry name" value="DHODEHASE_1"/>
    <property type="match status" value="1"/>
</dbReference>
<dbReference type="GO" id="GO:0044205">
    <property type="term" value="P:'de novo' UMP biosynthetic process"/>
    <property type="evidence" value="ECO:0007669"/>
    <property type="project" value="UniProtKB-UniPathway"/>
</dbReference>
<dbReference type="InterPro" id="IPR001295">
    <property type="entry name" value="Dihydroorotate_DH_CS"/>
</dbReference>
<keyword evidence="5" id="KW-0963">Cytoplasm</keyword>
<dbReference type="PIRSF" id="PIRSF000164">
    <property type="entry name" value="DHO_oxidase"/>
    <property type="match status" value="1"/>
</dbReference>
<dbReference type="PANTHER" id="PTHR48109">
    <property type="entry name" value="DIHYDROOROTATE DEHYDROGENASE (QUINONE), MITOCHONDRIAL-RELATED"/>
    <property type="match status" value="1"/>
</dbReference>
<dbReference type="InterPro" id="IPR013785">
    <property type="entry name" value="Aldolase_TIM"/>
</dbReference>
<feature type="domain" description="Dihydroorotate dehydrogenase catalytic" evidence="10">
    <location>
        <begin position="21"/>
        <end position="291"/>
    </location>
</feature>
<proteinExistence type="inferred from homology"/>
<dbReference type="GO" id="GO:0006207">
    <property type="term" value="P:'de novo' pyrimidine nucleobase biosynthetic process"/>
    <property type="evidence" value="ECO:0007669"/>
    <property type="project" value="InterPro"/>
</dbReference>
<dbReference type="UniPathway" id="UPA00070"/>
<organism evidence="11">
    <name type="scientific">mine drainage metagenome</name>
    <dbReference type="NCBI Taxonomy" id="410659"/>
    <lineage>
        <taxon>unclassified sequences</taxon>
        <taxon>metagenomes</taxon>
        <taxon>ecological metagenomes</taxon>
    </lineage>
</organism>
<dbReference type="PROSITE" id="PS00912">
    <property type="entry name" value="DHODEHASE_2"/>
    <property type="match status" value="1"/>
</dbReference>
<comment type="caution">
    <text evidence="11">The sequence shown here is derived from an EMBL/GenBank/DDBJ whole genome shotgun (WGS) entry which is preliminary data.</text>
</comment>
<comment type="subcellular location">
    <subcellularLocation>
        <location evidence="2">Cytoplasm</location>
    </subcellularLocation>
</comment>
<keyword evidence="8" id="KW-0665">Pyrimidine biosynthesis</keyword>